<name>A0A059J2G6_TRIIM</name>
<protein>
    <submittedName>
        <fullName evidence="1">Uncharacterized protein</fullName>
    </submittedName>
</protein>
<comment type="caution">
    <text evidence="1">The sequence shown here is derived from an EMBL/GenBank/DDBJ whole genome shotgun (WGS) entry which is preliminary data.</text>
</comment>
<sequence>MFRIFNETSFRGRGRGRSTGGPIRNALSAFSALGLVELPWSNAPMVGLAISKATLVARAKVPGAAEAREYREHGTTVKRLSALIGRAVYEARLKYGARSSAQYFAQPYMEHRIVHHMIELAWFSSGDRNSQSYIIGLAVLHAIDGPTSRRVPSASSRNIIRNSSIQASTVVQPSIASGLKQE</sequence>
<organism evidence="1 2">
    <name type="scientific">Trichophyton interdigitale (strain MR816)</name>
    <dbReference type="NCBI Taxonomy" id="1215338"/>
    <lineage>
        <taxon>Eukaryota</taxon>
        <taxon>Fungi</taxon>
        <taxon>Dikarya</taxon>
        <taxon>Ascomycota</taxon>
        <taxon>Pezizomycotina</taxon>
        <taxon>Eurotiomycetes</taxon>
        <taxon>Eurotiomycetidae</taxon>
        <taxon>Onygenales</taxon>
        <taxon>Arthrodermataceae</taxon>
        <taxon>Trichophyton</taxon>
    </lineage>
</organism>
<evidence type="ECO:0000313" key="2">
    <source>
        <dbReference type="Proteomes" id="UP000024533"/>
    </source>
</evidence>
<dbReference type="AlphaFoldDB" id="A0A059J2G6"/>
<accession>A0A059J2G6</accession>
<gene>
    <name evidence="1" type="ORF">H109_06120</name>
</gene>
<reference evidence="1 2" key="1">
    <citation type="submission" date="2014-02" db="EMBL/GenBank/DDBJ databases">
        <title>The Genome Sequence of Trichophyton interdigitale MR816.</title>
        <authorList>
            <consortium name="The Broad Institute Genomics Platform"/>
            <person name="Cuomo C.A."/>
            <person name="White T.C."/>
            <person name="Graser Y."/>
            <person name="Martinez-Rossi N."/>
            <person name="Heitman J."/>
            <person name="Young S.K."/>
            <person name="Zeng Q."/>
            <person name="Gargeya S."/>
            <person name="Abouelleil A."/>
            <person name="Alvarado L."/>
            <person name="Chapman S.B."/>
            <person name="Gainer-Dewar J."/>
            <person name="Goldberg J."/>
            <person name="Griggs A."/>
            <person name="Gujja S."/>
            <person name="Hansen M."/>
            <person name="Howarth C."/>
            <person name="Imamovic A."/>
            <person name="Larimer J."/>
            <person name="Martinez D."/>
            <person name="Murphy C."/>
            <person name="Pearson M.D."/>
            <person name="Persinoti G."/>
            <person name="Poon T."/>
            <person name="Priest M."/>
            <person name="Roberts A.D."/>
            <person name="Saif S."/>
            <person name="Shea T.D."/>
            <person name="Sykes S.N."/>
            <person name="Wortman J."/>
            <person name="Nusbaum C."/>
            <person name="Birren B."/>
        </authorList>
    </citation>
    <scope>NUCLEOTIDE SEQUENCE [LARGE SCALE GENOMIC DNA]</scope>
    <source>
        <strain evidence="1 2">MR816</strain>
    </source>
</reference>
<dbReference type="HOGENOM" id="CLU_1483023_0_0_1"/>
<dbReference type="EMBL" id="AOKY01000387">
    <property type="protein sequence ID" value="KDB21979.1"/>
    <property type="molecule type" value="Genomic_DNA"/>
</dbReference>
<dbReference type="Proteomes" id="UP000024533">
    <property type="component" value="Unassembled WGS sequence"/>
</dbReference>
<proteinExistence type="predicted"/>
<evidence type="ECO:0000313" key="1">
    <source>
        <dbReference type="EMBL" id="KDB21979.1"/>
    </source>
</evidence>
<keyword evidence="2" id="KW-1185">Reference proteome</keyword>